<name>A0A5B9PCW4_9BACT</name>
<evidence type="ECO:0000313" key="3">
    <source>
        <dbReference type="Proteomes" id="UP000322214"/>
    </source>
</evidence>
<dbReference type="GO" id="GO:0005509">
    <property type="term" value="F:calcium ion binding"/>
    <property type="evidence" value="ECO:0007669"/>
    <property type="project" value="InterPro"/>
</dbReference>
<proteinExistence type="predicted"/>
<dbReference type="PROSITE" id="PS00018">
    <property type="entry name" value="EF_HAND_1"/>
    <property type="match status" value="1"/>
</dbReference>
<evidence type="ECO:0000259" key="1">
    <source>
        <dbReference type="PROSITE" id="PS50222"/>
    </source>
</evidence>
<dbReference type="STRING" id="980251.GCA_001642875_01051"/>
<dbReference type="InterPro" id="IPR002048">
    <property type="entry name" value="EF_hand_dom"/>
</dbReference>
<dbReference type="InterPro" id="IPR011992">
    <property type="entry name" value="EF-hand-dom_pair"/>
</dbReference>
<dbReference type="InterPro" id="IPR018247">
    <property type="entry name" value="EF_Hand_1_Ca_BS"/>
</dbReference>
<dbReference type="AlphaFoldDB" id="A0A5B9PCW4"/>
<evidence type="ECO:0000313" key="2">
    <source>
        <dbReference type="EMBL" id="QEG24597.1"/>
    </source>
</evidence>
<sequence length="139" mass="14764">MNFSAQCWPILSAVAVVFAIFIPVDDANAQRNRRGARGGTGWDFVAGKYDTNKDGTVSAEEYTRGAEGLTSLDSNGDGVLTKEDWATRSRAGRGSGAVPKVGEKAPDFSLTLIKNQSETVTLSNFADKKPVALIFGSCT</sequence>
<keyword evidence="3" id="KW-1185">Reference proteome</keyword>
<dbReference type="SUPFAM" id="SSF47473">
    <property type="entry name" value="EF-hand"/>
    <property type="match status" value="1"/>
</dbReference>
<organism evidence="2 3">
    <name type="scientific">Mariniblastus fucicola</name>
    <dbReference type="NCBI Taxonomy" id="980251"/>
    <lineage>
        <taxon>Bacteria</taxon>
        <taxon>Pseudomonadati</taxon>
        <taxon>Planctomycetota</taxon>
        <taxon>Planctomycetia</taxon>
        <taxon>Pirellulales</taxon>
        <taxon>Pirellulaceae</taxon>
        <taxon>Mariniblastus</taxon>
    </lineage>
</organism>
<dbReference type="PROSITE" id="PS50222">
    <property type="entry name" value="EF_HAND_2"/>
    <property type="match status" value="1"/>
</dbReference>
<gene>
    <name evidence="2" type="ORF">MFFC18_45180</name>
</gene>
<dbReference type="SUPFAM" id="SSF52833">
    <property type="entry name" value="Thioredoxin-like"/>
    <property type="match status" value="1"/>
</dbReference>
<dbReference type="Pfam" id="PF13202">
    <property type="entry name" value="EF-hand_5"/>
    <property type="match status" value="2"/>
</dbReference>
<feature type="domain" description="EF-hand" evidence="1">
    <location>
        <begin position="48"/>
        <end position="72"/>
    </location>
</feature>
<dbReference type="Proteomes" id="UP000322214">
    <property type="component" value="Chromosome"/>
</dbReference>
<dbReference type="Gene3D" id="1.10.238.10">
    <property type="entry name" value="EF-hand"/>
    <property type="match status" value="1"/>
</dbReference>
<dbReference type="KEGG" id="mff:MFFC18_45180"/>
<reference evidence="2 3" key="1">
    <citation type="submission" date="2019-08" db="EMBL/GenBank/DDBJ databases">
        <title>Deep-cultivation of Planctomycetes and their phenomic and genomic characterization uncovers novel biology.</title>
        <authorList>
            <person name="Wiegand S."/>
            <person name="Jogler M."/>
            <person name="Boedeker C."/>
            <person name="Pinto D."/>
            <person name="Vollmers J."/>
            <person name="Rivas-Marin E."/>
            <person name="Kohn T."/>
            <person name="Peeters S.H."/>
            <person name="Heuer A."/>
            <person name="Rast P."/>
            <person name="Oberbeckmann S."/>
            <person name="Bunk B."/>
            <person name="Jeske O."/>
            <person name="Meyerdierks A."/>
            <person name="Storesund J.E."/>
            <person name="Kallscheuer N."/>
            <person name="Luecker S."/>
            <person name="Lage O.M."/>
            <person name="Pohl T."/>
            <person name="Merkel B.J."/>
            <person name="Hornburger P."/>
            <person name="Mueller R.-W."/>
            <person name="Bruemmer F."/>
            <person name="Labrenz M."/>
            <person name="Spormann A.M."/>
            <person name="Op den Camp H."/>
            <person name="Overmann J."/>
            <person name="Amann R."/>
            <person name="Jetten M.S.M."/>
            <person name="Mascher T."/>
            <person name="Medema M.H."/>
            <person name="Devos D.P."/>
            <person name="Kaster A.-K."/>
            <person name="Ovreas L."/>
            <person name="Rohde M."/>
            <person name="Galperin M.Y."/>
            <person name="Jogler C."/>
        </authorList>
    </citation>
    <scope>NUCLEOTIDE SEQUENCE [LARGE SCALE GENOMIC DNA]</scope>
    <source>
        <strain evidence="2 3">FC18</strain>
    </source>
</reference>
<accession>A0A5B9PCW4</accession>
<dbReference type="Gene3D" id="3.40.30.10">
    <property type="entry name" value="Glutaredoxin"/>
    <property type="match status" value="1"/>
</dbReference>
<dbReference type="EMBL" id="CP042912">
    <property type="protein sequence ID" value="QEG24597.1"/>
    <property type="molecule type" value="Genomic_DNA"/>
</dbReference>
<dbReference type="RefSeq" id="WP_162273932.1">
    <property type="nucleotide sequence ID" value="NZ_CP042912.1"/>
</dbReference>
<dbReference type="InterPro" id="IPR036249">
    <property type="entry name" value="Thioredoxin-like_sf"/>
</dbReference>
<protein>
    <submittedName>
        <fullName evidence="2">EF hand</fullName>
    </submittedName>
</protein>